<dbReference type="Pfam" id="PF10096">
    <property type="entry name" value="DUF2334"/>
    <property type="match status" value="1"/>
</dbReference>
<keyword evidence="2" id="KW-1185">Reference proteome</keyword>
<name>A0A845V0W5_9GAMM</name>
<dbReference type="Proteomes" id="UP000484885">
    <property type="component" value="Unassembled WGS sequence"/>
</dbReference>
<comment type="caution">
    <text evidence="1">The sequence shown here is derived from an EMBL/GenBank/DDBJ whole genome shotgun (WGS) entry which is preliminary data.</text>
</comment>
<reference evidence="1 2" key="1">
    <citation type="submission" date="2020-02" db="EMBL/GenBank/DDBJ databases">
        <authorList>
            <person name="Zhang X.-Y."/>
        </authorList>
    </citation>
    <scope>NUCLEOTIDE SEQUENCE [LARGE SCALE GENOMIC DNA]</scope>
    <source>
        <strain evidence="1 2">C33</strain>
    </source>
</reference>
<dbReference type="Gene3D" id="3.20.20.370">
    <property type="entry name" value="Glycoside hydrolase/deacetylase"/>
    <property type="match status" value="1"/>
</dbReference>
<organism evidence="1 2">
    <name type="scientific">Wenzhouxiangella limi</name>
    <dbReference type="NCBI Taxonomy" id="2707351"/>
    <lineage>
        <taxon>Bacteria</taxon>
        <taxon>Pseudomonadati</taxon>
        <taxon>Pseudomonadota</taxon>
        <taxon>Gammaproteobacteria</taxon>
        <taxon>Chromatiales</taxon>
        <taxon>Wenzhouxiangellaceae</taxon>
        <taxon>Wenzhouxiangella</taxon>
    </lineage>
</organism>
<proteinExistence type="predicted"/>
<evidence type="ECO:0000313" key="2">
    <source>
        <dbReference type="Proteomes" id="UP000484885"/>
    </source>
</evidence>
<protein>
    <submittedName>
        <fullName evidence="1">DUF2334 domain-containing protein</fullName>
    </submittedName>
</protein>
<dbReference type="RefSeq" id="WP_164211775.1">
    <property type="nucleotide sequence ID" value="NZ_JAAGSC010000042.1"/>
</dbReference>
<sequence length="234" mass="26166">MRLLVSIHDVMPATLDRTRGIFERLHSAGLVPVTLLVVPGTGWDARAIEALKAMVAEGAELAGHGWCHQVGRIRGPKHWLHSCLISRRAAEHLALSRFGIVRLMLRNRAWFADHGLPAPQLYVPPAWAMGPVPHGLLDRLPFDFHETLSGVYDARAQRFHRLPMAGFETDTALRAAFVAGFNRLNRGWARSSDRPLRLGIHPFDFDLRLADSLRQWIGQGGQALAYRDLADQRG</sequence>
<dbReference type="SUPFAM" id="SSF88713">
    <property type="entry name" value="Glycoside hydrolase/deacetylase"/>
    <property type="match status" value="1"/>
</dbReference>
<accession>A0A845V0W5</accession>
<dbReference type="EMBL" id="JAAGSC010000042">
    <property type="protein sequence ID" value="NDY96374.1"/>
    <property type="molecule type" value="Genomic_DNA"/>
</dbReference>
<dbReference type="InterPro" id="IPR018763">
    <property type="entry name" value="DUF2334"/>
</dbReference>
<dbReference type="CDD" id="cd11374">
    <property type="entry name" value="CE4_u10"/>
    <property type="match status" value="1"/>
</dbReference>
<dbReference type="AlphaFoldDB" id="A0A845V0W5"/>
<dbReference type="InterPro" id="IPR011330">
    <property type="entry name" value="Glyco_hydro/deAcase_b/a-brl"/>
</dbReference>
<dbReference type="GO" id="GO:0005975">
    <property type="term" value="P:carbohydrate metabolic process"/>
    <property type="evidence" value="ECO:0007669"/>
    <property type="project" value="InterPro"/>
</dbReference>
<evidence type="ECO:0000313" key="1">
    <source>
        <dbReference type="EMBL" id="NDY96374.1"/>
    </source>
</evidence>
<gene>
    <name evidence="1" type="ORF">G3I74_11595</name>
</gene>